<dbReference type="Gene3D" id="3.30.720.100">
    <property type="match status" value="1"/>
</dbReference>
<accession>A0ABV6P6Z1</accession>
<feature type="domain" description="PhnB-like" evidence="1">
    <location>
        <begin position="2"/>
        <end position="124"/>
    </location>
</feature>
<dbReference type="EMBL" id="JBHLUB010000001">
    <property type="protein sequence ID" value="MFC0580894.1"/>
    <property type="molecule type" value="Genomic_DNA"/>
</dbReference>
<evidence type="ECO:0000313" key="2">
    <source>
        <dbReference type="EMBL" id="MFC0580894.1"/>
    </source>
</evidence>
<evidence type="ECO:0000259" key="1">
    <source>
        <dbReference type="Pfam" id="PF06983"/>
    </source>
</evidence>
<reference evidence="2 3" key="1">
    <citation type="submission" date="2024-09" db="EMBL/GenBank/DDBJ databases">
        <authorList>
            <person name="Sun Q."/>
            <person name="Mori K."/>
        </authorList>
    </citation>
    <scope>NUCLEOTIDE SEQUENCE [LARGE SCALE GENOMIC DNA]</scope>
    <source>
        <strain evidence="2 3">NCAIM B.02604</strain>
    </source>
</reference>
<gene>
    <name evidence="2" type="ORF">ACFFFR_00615</name>
</gene>
<proteinExistence type="predicted"/>
<keyword evidence="3" id="KW-1185">Reference proteome</keyword>
<organism evidence="2 3">
    <name type="scientific">Micrococcoides hystricis</name>
    <dbReference type="NCBI Taxonomy" id="1572761"/>
    <lineage>
        <taxon>Bacteria</taxon>
        <taxon>Bacillati</taxon>
        <taxon>Actinomycetota</taxon>
        <taxon>Actinomycetes</taxon>
        <taxon>Micrococcales</taxon>
        <taxon>Micrococcaceae</taxon>
        <taxon>Micrococcoides</taxon>
    </lineage>
</organism>
<dbReference type="RefSeq" id="WP_377457293.1">
    <property type="nucleotide sequence ID" value="NZ_JBHLUB010000001.1"/>
</dbReference>
<dbReference type="Pfam" id="PF06983">
    <property type="entry name" value="3-dmu-9_3-mt"/>
    <property type="match status" value="1"/>
</dbReference>
<dbReference type="Proteomes" id="UP001589862">
    <property type="component" value="Unassembled WGS sequence"/>
</dbReference>
<dbReference type="PANTHER" id="PTHR33990">
    <property type="entry name" value="PROTEIN YJDN-RELATED"/>
    <property type="match status" value="1"/>
</dbReference>
<sequence>MKLTPFLMFQHGHCAAATELYLRVFDDATLDFQIMHPAPQQNLVMRSQVSIHGQAIALNDSPIEHAFDFTPSQSFFIDCDDASEVDRIAEELGAGGATLMPADAYGFSERFAWVNDRYGVSWQLNYQGEVPVEPPATT</sequence>
<dbReference type="InterPro" id="IPR029068">
    <property type="entry name" value="Glyas_Bleomycin-R_OHBP_Dase"/>
</dbReference>
<dbReference type="PIRSF" id="PIRSF021700">
    <property type="entry name" value="3_dmu_93_MTrfase"/>
    <property type="match status" value="1"/>
</dbReference>
<name>A0ABV6P6Z1_9MICC</name>
<dbReference type="SUPFAM" id="SSF54593">
    <property type="entry name" value="Glyoxalase/Bleomycin resistance protein/Dihydroxybiphenyl dioxygenase"/>
    <property type="match status" value="1"/>
</dbReference>
<dbReference type="Gene3D" id="3.30.720.110">
    <property type="match status" value="1"/>
</dbReference>
<comment type="caution">
    <text evidence="2">The sequence shown here is derived from an EMBL/GenBank/DDBJ whole genome shotgun (WGS) entry which is preliminary data.</text>
</comment>
<dbReference type="InterPro" id="IPR028973">
    <property type="entry name" value="PhnB-like"/>
</dbReference>
<dbReference type="InterPro" id="IPR009725">
    <property type="entry name" value="3_dmu_93_MTrfase"/>
</dbReference>
<dbReference type="PANTHER" id="PTHR33990:SF4">
    <property type="entry name" value="PHNB-LIKE DOMAIN-CONTAINING PROTEIN"/>
    <property type="match status" value="1"/>
</dbReference>
<evidence type="ECO:0000313" key="3">
    <source>
        <dbReference type="Proteomes" id="UP001589862"/>
    </source>
</evidence>
<protein>
    <submittedName>
        <fullName evidence="2">VOC family protein</fullName>
    </submittedName>
</protein>
<dbReference type="CDD" id="cd06588">
    <property type="entry name" value="PhnB_like"/>
    <property type="match status" value="1"/>
</dbReference>